<dbReference type="RefSeq" id="WP_086285557.1">
    <property type="nucleotide sequence ID" value="NZ_NGMO01000005.1"/>
</dbReference>
<feature type="region of interest" description="Disordered" evidence="1">
    <location>
        <begin position="281"/>
        <end position="306"/>
    </location>
</feature>
<organism evidence="2 3">
    <name type="scientific">Candidatus Enterococcus wittei</name>
    <dbReference type="NCBI Taxonomy" id="1987383"/>
    <lineage>
        <taxon>Bacteria</taxon>
        <taxon>Bacillati</taxon>
        <taxon>Bacillota</taxon>
        <taxon>Bacilli</taxon>
        <taxon>Lactobacillales</taxon>
        <taxon>Enterococcaceae</taxon>
        <taxon>Enterococcus</taxon>
    </lineage>
</organism>
<accession>A0A242JVA3</accession>
<dbReference type="EMBL" id="NGMO01000005">
    <property type="protein sequence ID" value="OTP06833.1"/>
    <property type="molecule type" value="Genomic_DNA"/>
</dbReference>
<gene>
    <name evidence="2" type="ORF">A5844_002507</name>
</gene>
<reference evidence="2 3" key="1">
    <citation type="submission" date="2017-05" db="EMBL/GenBank/DDBJ databases">
        <title>The Genome Sequence of Enterococcus sp. 10A9_DIV0425.</title>
        <authorList>
            <consortium name="The Broad Institute Genomics Platform"/>
            <consortium name="The Broad Institute Genomic Center for Infectious Diseases"/>
            <person name="Earl A."/>
            <person name="Manson A."/>
            <person name="Schwartman J."/>
            <person name="Gilmore M."/>
            <person name="Abouelleil A."/>
            <person name="Cao P."/>
            <person name="Chapman S."/>
            <person name="Cusick C."/>
            <person name="Shea T."/>
            <person name="Young S."/>
            <person name="Neafsey D."/>
            <person name="Nusbaum C."/>
            <person name="Birren B."/>
        </authorList>
    </citation>
    <scope>NUCLEOTIDE SEQUENCE [LARGE SCALE GENOMIC DNA]</scope>
    <source>
        <strain evidence="2 3">10A9_DIV0425</strain>
    </source>
</reference>
<evidence type="ECO:0000313" key="3">
    <source>
        <dbReference type="Proteomes" id="UP000194933"/>
    </source>
</evidence>
<proteinExistence type="predicted"/>
<dbReference type="STRING" id="1987383.A5844_002507"/>
<sequence length="306" mass="36787">MDNLSEKTILLYGLSDDRKKLFISLEKGKIKRNDVVIPEERGLQNYTVDAYNLELSDYLKRVVNELRGNHWWQEFLSKWYMKIPQKIPQLPLWQDYLYHLEKNDKNRLEVIYQGTKLIYGGPYYPGFILKRNEELITDFDLHIMRGCKIGIDIARTNPNVSIYFSIDELDMPSVFNKERFEGRLNATSSELRYVYRHWQELKEKVHFFKGKEEVPAPWVAGEYQKAWKRYIPWHEIKRRSQERQTITTNQPMFKEQEKVVNEYLKDHREQQSPRSFTEIRQQAIMSTPSSNLIKEQGNFTHEQLEK</sequence>
<comment type="caution">
    <text evidence="2">The sequence shown here is derived from an EMBL/GenBank/DDBJ whole genome shotgun (WGS) entry which is preliminary data.</text>
</comment>
<dbReference type="AlphaFoldDB" id="A0A242JVA3"/>
<evidence type="ECO:0000256" key="1">
    <source>
        <dbReference type="SAM" id="MobiDB-lite"/>
    </source>
</evidence>
<evidence type="ECO:0000313" key="2">
    <source>
        <dbReference type="EMBL" id="OTP06833.1"/>
    </source>
</evidence>
<name>A0A242JVA3_9ENTE</name>
<keyword evidence="3" id="KW-1185">Reference proteome</keyword>
<protein>
    <submittedName>
        <fullName evidence="2">Uncharacterized protein</fullName>
    </submittedName>
</protein>
<dbReference type="Proteomes" id="UP000194933">
    <property type="component" value="Unassembled WGS sequence"/>
</dbReference>